<evidence type="ECO:0000259" key="9">
    <source>
        <dbReference type="Pfam" id="PF00501"/>
    </source>
</evidence>
<dbReference type="PROSITE" id="PS00455">
    <property type="entry name" value="AMP_BINDING"/>
    <property type="match status" value="1"/>
</dbReference>
<reference evidence="11 12" key="1">
    <citation type="submission" date="2020-03" db="EMBL/GenBank/DDBJ databases">
        <title>Roseomonas selenitidurans sp. nov. isolated from soil.</title>
        <authorList>
            <person name="Liu H."/>
        </authorList>
    </citation>
    <scope>NUCLEOTIDE SEQUENCE [LARGE SCALE GENOMIC DNA]</scope>
    <source>
        <strain evidence="11 12">JCM 15073</strain>
    </source>
</reference>
<evidence type="ECO:0000256" key="8">
    <source>
        <dbReference type="SAM" id="MobiDB-lite"/>
    </source>
</evidence>
<dbReference type="EMBL" id="JAAVTX010000004">
    <property type="protein sequence ID" value="NKE45895.1"/>
    <property type="molecule type" value="Genomic_DNA"/>
</dbReference>
<evidence type="ECO:0000313" key="11">
    <source>
        <dbReference type="EMBL" id="NKE45895.1"/>
    </source>
</evidence>
<dbReference type="InterPro" id="IPR045851">
    <property type="entry name" value="AMP-bd_C_sf"/>
</dbReference>
<comment type="caution">
    <text evidence="11">The sequence shown here is derived from an EMBL/GenBank/DDBJ whole genome shotgun (WGS) entry which is preliminary data.</text>
</comment>
<evidence type="ECO:0000256" key="4">
    <source>
        <dbReference type="ARBA" id="ARBA00023136"/>
    </source>
</evidence>
<keyword evidence="12" id="KW-1185">Reference proteome</keyword>
<evidence type="ECO:0000256" key="3">
    <source>
        <dbReference type="ARBA" id="ARBA00022598"/>
    </source>
</evidence>
<comment type="subcellular location">
    <subcellularLocation>
        <location evidence="1">Membrane</location>
        <topology evidence="1">Peripheral membrane protein</topology>
    </subcellularLocation>
</comment>
<evidence type="ECO:0000256" key="2">
    <source>
        <dbReference type="ARBA" id="ARBA00005005"/>
    </source>
</evidence>
<dbReference type="Gene3D" id="3.30.300.30">
    <property type="match status" value="1"/>
</dbReference>
<evidence type="ECO:0000256" key="5">
    <source>
        <dbReference type="ARBA" id="ARBA00026121"/>
    </source>
</evidence>
<dbReference type="Pfam" id="PF00501">
    <property type="entry name" value="AMP-binding"/>
    <property type="match status" value="1"/>
</dbReference>
<dbReference type="InterPro" id="IPR025110">
    <property type="entry name" value="AMP-bd_C"/>
</dbReference>
<dbReference type="Gene3D" id="3.40.50.12780">
    <property type="entry name" value="N-terminal domain of ligase-like"/>
    <property type="match status" value="1"/>
</dbReference>
<dbReference type="Proteomes" id="UP000765160">
    <property type="component" value="Unassembled WGS sequence"/>
</dbReference>
<dbReference type="EC" id="6.2.1.3" evidence="5"/>
<dbReference type="PANTHER" id="PTHR43767:SF8">
    <property type="entry name" value="LONG-CHAIN-FATTY-ACID--COA LIGASE"/>
    <property type="match status" value="1"/>
</dbReference>
<dbReference type="Pfam" id="PF13193">
    <property type="entry name" value="AMP-binding_C"/>
    <property type="match status" value="1"/>
</dbReference>
<dbReference type="InterPro" id="IPR000873">
    <property type="entry name" value="AMP-dep_synth/lig_dom"/>
</dbReference>
<dbReference type="InterPro" id="IPR042099">
    <property type="entry name" value="ANL_N_sf"/>
</dbReference>
<proteinExistence type="predicted"/>
<dbReference type="RefSeq" id="WP_168050428.1">
    <property type="nucleotide sequence ID" value="NZ_JAATJR010000004.1"/>
</dbReference>
<dbReference type="SUPFAM" id="SSF56801">
    <property type="entry name" value="Acetyl-CoA synthetase-like"/>
    <property type="match status" value="1"/>
</dbReference>
<keyword evidence="4" id="KW-0472">Membrane</keyword>
<organism evidence="11 12">
    <name type="scientific">Falsiroseomonas frigidaquae</name>
    <dbReference type="NCBI Taxonomy" id="487318"/>
    <lineage>
        <taxon>Bacteria</taxon>
        <taxon>Pseudomonadati</taxon>
        <taxon>Pseudomonadota</taxon>
        <taxon>Alphaproteobacteria</taxon>
        <taxon>Acetobacterales</taxon>
        <taxon>Roseomonadaceae</taxon>
        <taxon>Falsiroseomonas</taxon>
    </lineage>
</organism>
<gene>
    <name evidence="11" type="ORF">HB662_13975</name>
</gene>
<sequence length="554" mass="59968">MHPWEASYPPECRWDTPIARGTLPGFLDAVATRFAEKSALEYRGHVLSYAQMRALSDRIAAGLMARGIGKGDCVALYLPNTPWHPLCFFAALRTGARVVHFSALDAKRELAHKARDSGATLLITTGFAALVSNAEWLRAEGAVRDVLLAPEARWGGEDAACDFPVVPEAEPPDSWPGITPDDLALLQYTGGTTGTPKGAMLSHGNLTAAVAIYRSWRDHTDLPEGTARVLVLLPLFHIFALTAVLLRQLAQGALCHLRVRFDASLWVEDVERLRITTFSGVPTMWIGISGVPGIEARDLSSLRQCSSGGAPMPQEVQGRVERMLKLRIGGGWGMTETCPAGTRIPPHGPIRAGIIGLPLPGIEMRIVALDEPTREMAVGDIGEIAIRGPNVFAGYWNRPDDNATAFADGWFLTGDTGWMDAQGYFTLVDRRKNMILSGGFNVYPAAIEQAIYEHPAVAECVVIGVPDAYRGQAAKAFCALKPGTQPFTLEDLRTFLADRVGKHEMPAALEIREGLPRSAAGKLLASALRDEEAQKLGRDEVARKPGRDEEAAKA</sequence>
<protein>
    <recommendedName>
        <fullName evidence="6">Long-chain-fatty-acid--CoA ligase</fullName>
        <ecNumber evidence="5">6.2.1.3</ecNumber>
    </recommendedName>
    <alternativeName>
        <fullName evidence="7">Long-chain acyl-CoA synthetase</fullName>
    </alternativeName>
</protein>
<dbReference type="PANTHER" id="PTHR43767">
    <property type="entry name" value="LONG-CHAIN-FATTY-ACID--COA LIGASE"/>
    <property type="match status" value="1"/>
</dbReference>
<accession>A0ABX1F0N4</accession>
<evidence type="ECO:0000256" key="7">
    <source>
        <dbReference type="ARBA" id="ARBA00042773"/>
    </source>
</evidence>
<feature type="domain" description="AMP-dependent synthetase/ligase" evidence="9">
    <location>
        <begin position="28"/>
        <end position="396"/>
    </location>
</feature>
<dbReference type="InterPro" id="IPR050237">
    <property type="entry name" value="ATP-dep_AMP-bd_enzyme"/>
</dbReference>
<evidence type="ECO:0000259" key="10">
    <source>
        <dbReference type="Pfam" id="PF13193"/>
    </source>
</evidence>
<evidence type="ECO:0000256" key="1">
    <source>
        <dbReference type="ARBA" id="ARBA00004170"/>
    </source>
</evidence>
<evidence type="ECO:0000313" key="12">
    <source>
        <dbReference type="Proteomes" id="UP000765160"/>
    </source>
</evidence>
<feature type="domain" description="AMP-binding enzyme C-terminal" evidence="10">
    <location>
        <begin position="447"/>
        <end position="522"/>
    </location>
</feature>
<name>A0ABX1F0N4_9PROT</name>
<keyword evidence="3" id="KW-0436">Ligase</keyword>
<comment type="pathway">
    <text evidence="2">Lipid metabolism; fatty acid beta-oxidation.</text>
</comment>
<dbReference type="InterPro" id="IPR020845">
    <property type="entry name" value="AMP-binding_CS"/>
</dbReference>
<evidence type="ECO:0000256" key="6">
    <source>
        <dbReference type="ARBA" id="ARBA00039545"/>
    </source>
</evidence>
<feature type="region of interest" description="Disordered" evidence="8">
    <location>
        <begin position="531"/>
        <end position="554"/>
    </location>
</feature>